<feature type="compositionally biased region" description="Polar residues" evidence="1">
    <location>
        <begin position="21"/>
        <end position="34"/>
    </location>
</feature>
<dbReference type="InterPro" id="IPR046045">
    <property type="entry name" value="DUF6003"/>
</dbReference>
<evidence type="ECO:0000313" key="2">
    <source>
        <dbReference type="EMBL" id="MBC2906784.1"/>
    </source>
</evidence>
<dbReference type="RefSeq" id="WP_186286708.1">
    <property type="nucleotide sequence ID" value="NZ_JACMSF010000058.1"/>
</dbReference>
<accession>A0A7X1JAP7</accession>
<dbReference type="AlphaFoldDB" id="A0A7X1JAP7"/>
<name>A0A7X1JAP7_9ACTN</name>
<dbReference type="Proteomes" id="UP000584670">
    <property type="component" value="Unassembled WGS sequence"/>
</dbReference>
<evidence type="ECO:0008006" key="4">
    <source>
        <dbReference type="Google" id="ProtNLM"/>
    </source>
</evidence>
<gene>
    <name evidence="2" type="ORF">H4N64_35740</name>
</gene>
<comment type="caution">
    <text evidence="2">The sequence shown here is derived from an EMBL/GenBank/DDBJ whole genome shotgun (WGS) entry which is preliminary data.</text>
</comment>
<organism evidence="2 3">
    <name type="scientific">Streptomyces cupreus</name>
    <dbReference type="NCBI Taxonomy" id="2759956"/>
    <lineage>
        <taxon>Bacteria</taxon>
        <taxon>Bacillati</taxon>
        <taxon>Actinomycetota</taxon>
        <taxon>Actinomycetes</taxon>
        <taxon>Kitasatosporales</taxon>
        <taxon>Streptomycetaceae</taxon>
        <taxon>Streptomyces</taxon>
    </lineage>
</organism>
<sequence length="102" mass="11048">MPELIAVDNELLGMCAPATIEQASESRTRNSNRASPPAPVESKTQDGATDCEAELVAYRRCMQTRDDLIRKAKAAGLTEVRIAQLTGHSRNTVRAALGHKSK</sequence>
<feature type="region of interest" description="Disordered" evidence="1">
    <location>
        <begin position="18"/>
        <end position="48"/>
    </location>
</feature>
<keyword evidence="3" id="KW-1185">Reference proteome</keyword>
<evidence type="ECO:0000313" key="3">
    <source>
        <dbReference type="Proteomes" id="UP000584670"/>
    </source>
</evidence>
<proteinExistence type="predicted"/>
<protein>
    <recommendedName>
        <fullName evidence="4">Helix-turn-helix domain-containing protein</fullName>
    </recommendedName>
</protein>
<evidence type="ECO:0000256" key="1">
    <source>
        <dbReference type="SAM" id="MobiDB-lite"/>
    </source>
</evidence>
<dbReference type="Pfam" id="PF19466">
    <property type="entry name" value="DUF6003"/>
    <property type="match status" value="1"/>
</dbReference>
<reference evidence="2 3" key="1">
    <citation type="submission" date="2020-08" db="EMBL/GenBank/DDBJ databases">
        <title>Streptomyces sp. PSKA01 genome sequencing and assembly.</title>
        <authorList>
            <person name="Mandal S."/>
            <person name="Maiti P.K."/>
            <person name="Das P."/>
        </authorList>
    </citation>
    <scope>NUCLEOTIDE SEQUENCE [LARGE SCALE GENOMIC DNA]</scope>
    <source>
        <strain evidence="2 3">PSKA01</strain>
    </source>
</reference>
<dbReference type="EMBL" id="JACMSF010000058">
    <property type="protein sequence ID" value="MBC2906784.1"/>
    <property type="molecule type" value="Genomic_DNA"/>
</dbReference>